<keyword evidence="2" id="KW-0597">Phosphoprotein</keyword>
<protein>
    <submittedName>
        <fullName evidence="7">Histidine kinase-, DNA gyrase B-, and HSP90-like ATPase</fullName>
    </submittedName>
</protein>
<dbReference type="STRING" id="185007.SAMN02910350_01851"/>
<dbReference type="GO" id="GO:0016020">
    <property type="term" value="C:membrane"/>
    <property type="evidence" value="ECO:0007669"/>
    <property type="project" value="UniProtKB-SubCell"/>
</dbReference>
<dbReference type="SUPFAM" id="SSF158472">
    <property type="entry name" value="HAMP domain-like"/>
    <property type="match status" value="1"/>
</dbReference>
<dbReference type="RefSeq" id="WP_072915967.1">
    <property type="nucleotide sequence ID" value="NZ_FQYQ01000009.1"/>
</dbReference>
<evidence type="ECO:0000256" key="2">
    <source>
        <dbReference type="ARBA" id="ARBA00022553"/>
    </source>
</evidence>
<dbReference type="SMART" id="SM00304">
    <property type="entry name" value="HAMP"/>
    <property type="match status" value="1"/>
</dbReference>
<dbReference type="EMBL" id="FQYQ01000009">
    <property type="protein sequence ID" value="SHJ06395.1"/>
    <property type="molecule type" value="Genomic_DNA"/>
</dbReference>
<keyword evidence="5" id="KW-0472">Membrane</keyword>
<dbReference type="PANTHER" id="PTHR34220">
    <property type="entry name" value="SENSOR HISTIDINE KINASE YPDA"/>
    <property type="match status" value="1"/>
</dbReference>
<dbReference type="Proteomes" id="UP000184185">
    <property type="component" value="Unassembled WGS sequence"/>
</dbReference>
<feature type="transmembrane region" description="Helical" evidence="5">
    <location>
        <begin position="12"/>
        <end position="33"/>
    </location>
</feature>
<dbReference type="Gene3D" id="3.30.565.10">
    <property type="entry name" value="Histidine kinase-like ATPase, C-terminal domain"/>
    <property type="match status" value="1"/>
</dbReference>
<reference evidence="7 8" key="1">
    <citation type="submission" date="2016-11" db="EMBL/GenBank/DDBJ databases">
        <authorList>
            <person name="Jaros S."/>
            <person name="Januszkiewicz K."/>
            <person name="Wedrychowicz H."/>
        </authorList>
    </citation>
    <scope>NUCLEOTIDE SEQUENCE [LARGE SCALE GENOMIC DNA]</scope>
    <source>
        <strain evidence="7 8">DSM 14809</strain>
    </source>
</reference>
<keyword evidence="8" id="KW-1185">Reference proteome</keyword>
<proteinExistence type="predicted"/>
<evidence type="ECO:0000259" key="6">
    <source>
        <dbReference type="PROSITE" id="PS50885"/>
    </source>
</evidence>
<name>A0A1M6G8S4_PSEXY</name>
<evidence type="ECO:0000313" key="7">
    <source>
        <dbReference type="EMBL" id="SHJ06395.1"/>
    </source>
</evidence>
<evidence type="ECO:0000256" key="1">
    <source>
        <dbReference type="ARBA" id="ARBA00004370"/>
    </source>
</evidence>
<dbReference type="AlphaFoldDB" id="A0A1M6G8S4"/>
<dbReference type="CDD" id="cd06225">
    <property type="entry name" value="HAMP"/>
    <property type="match status" value="1"/>
</dbReference>
<keyword evidence="5" id="KW-1133">Transmembrane helix</keyword>
<dbReference type="GO" id="GO:0000155">
    <property type="term" value="F:phosphorelay sensor kinase activity"/>
    <property type="evidence" value="ECO:0007669"/>
    <property type="project" value="InterPro"/>
</dbReference>
<dbReference type="InterPro" id="IPR036890">
    <property type="entry name" value="HATPase_C_sf"/>
</dbReference>
<dbReference type="SUPFAM" id="SSF55874">
    <property type="entry name" value="ATPase domain of HSP90 chaperone/DNA topoisomerase II/histidine kinase"/>
    <property type="match status" value="1"/>
</dbReference>
<accession>A0A1M6G8S4</accession>
<sequence>MQTIKSLSLRKKMIIVFCLPIILLFMVNIVLYMGTDRMLTSLDEVYASNNSLNELTGALDGLQTATTVYLGTKTSNALEEYYIAEQNYRDLLKNLDDNNDVNDSRVLERNILKMSANYLELTNHAVESKRGGNVEKYKSYYEEASRTYGYIDSNITSLNNQQFINNSKSYSTMMSALQTLEELNILTLIIIGVANLSFVVLIASTITSPLVKLAQAANRVSDGDFDVALPAVINNDEVGVVTRAFNKMVVSLKAYITKLTESMETERKLKENELIMANHIKDAELKYLQSQINPHFLFNTLNAGAQLAMMEGADRTSEYMHNVANFFRYNIKKNKDAVTLKEEIELVDIYIYIINVRFAGEIQFAKDIDERLLGVKIPSMILQPIVENSINYGVRNIEWTKKIRLSVYELGDYICVSIKDNGIGMTNETITKILEGSYEENSQKSDSNGVGLANCIERLNIFYERDDVLDIISEGENKGTETILYLPGLENV</sequence>
<dbReference type="Pfam" id="PF06580">
    <property type="entry name" value="His_kinase"/>
    <property type="match status" value="1"/>
</dbReference>
<dbReference type="InterPro" id="IPR010559">
    <property type="entry name" value="Sig_transdc_His_kin_internal"/>
</dbReference>
<dbReference type="InterPro" id="IPR050640">
    <property type="entry name" value="Bact_2-comp_sensor_kinase"/>
</dbReference>
<dbReference type="Pfam" id="PF00672">
    <property type="entry name" value="HAMP"/>
    <property type="match status" value="1"/>
</dbReference>
<keyword evidence="3" id="KW-0808">Transferase</keyword>
<organism evidence="7 8">
    <name type="scientific">Pseudobutyrivibrio xylanivorans DSM 14809</name>
    <dbReference type="NCBI Taxonomy" id="1123012"/>
    <lineage>
        <taxon>Bacteria</taxon>
        <taxon>Bacillati</taxon>
        <taxon>Bacillota</taxon>
        <taxon>Clostridia</taxon>
        <taxon>Lachnospirales</taxon>
        <taxon>Lachnospiraceae</taxon>
        <taxon>Pseudobutyrivibrio</taxon>
    </lineage>
</organism>
<dbReference type="Gene3D" id="6.10.340.10">
    <property type="match status" value="1"/>
</dbReference>
<gene>
    <name evidence="7" type="ORF">SAMN02745725_01677</name>
</gene>
<evidence type="ECO:0000313" key="8">
    <source>
        <dbReference type="Proteomes" id="UP000184185"/>
    </source>
</evidence>
<dbReference type="PROSITE" id="PS50885">
    <property type="entry name" value="HAMP"/>
    <property type="match status" value="1"/>
</dbReference>
<feature type="domain" description="HAMP" evidence="6">
    <location>
        <begin position="204"/>
        <end position="257"/>
    </location>
</feature>
<keyword evidence="5" id="KW-0812">Transmembrane</keyword>
<comment type="subcellular location">
    <subcellularLocation>
        <location evidence="1">Membrane</location>
    </subcellularLocation>
</comment>
<dbReference type="PANTHER" id="PTHR34220:SF7">
    <property type="entry name" value="SENSOR HISTIDINE KINASE YPDA"/>
    <property type="match status" value="1"/>
</dbReference>
<dbReference type="Pfam" id="PF02518">
    <property type="entry name" value="HATPase_c"/>
    <property type="match status" value="1"/>
</dbReference>
<dbReference type="InterPro" id="IPR003594">
    <property type="entry name" value="HATPase_dom"/>
</dbReference>
<evidence type="ECO:0000256" key="5">
    <source>
        <dbReference type="SAM" id="Phobius"/>
    </source>
</evidence>
<evidence type="ECO:0000256" key="4">
    <source>
        <dbReference type="ARBA" id="ARBA00022777"/>
    </source>
</evidence>
<dbReference type="InterPro" id="IPR003660">
    <property type="entry name" value="HAMP_dom"/>
</dbReference>
<keyword evidence="4 7" id="KW-0418">Kinase</keyword>
<evidence type="ECO:0000256" key="3">
    <source>
        <dbReference type="ARBA" id="ARBA00022679"/>
    </source>
</evidence>